<dbReference type="InterPro" id="IPR036291">
    <property type="entry name" value="NAD(P)-bd_dom_sf"/>
</dbReference>
<feature type="domain" description="RmlD-like substrate binding" evidence="1">
    <location>
        <begin position="2"/>
        <end position="271"/>
    </location>
</feature>
<accession>A0A972JJX1</accession>
<dbReference type="Pfam" id="PF04321">
    <property type="entry name" value="RmlD_sub_bind"/>
    <property type="match status" value="1"/>
</dbReference>
<dbReference type="Gene3D" id="3.40.50.720">
    <property type="entry name" value="NAD(P)-binding Rossmann-like Domain"/>
    <property type="match status" value="1"/>
</dbReference>
<dbReference type="EMBL" id="JAAXYH010000006">
    <property type="protein sequence ID" value="NMH65600.1"/>
    <property type="molecule type" value="Genomic_DNA"/>
</dbReference>
<evidence type="ECO:0000259" key="1">
    <source>
        <dbReference type="Pfam" id="PF04321"/>
    </source>
</evidence>
<evidence type="ECO:0000313" key="3">
    <source>
        <dbReference type="Proteomes" id="UP000737113"/>
    </source>
</evidence>
<organism evidence="2 3">
    <name type="scientific">Shewanella salipaludis</name>
    <dbReference type="NCBI Taxonomy" id="2723052"/>
    <lineage>
        <taxon>Bacteria</taxon>
        <taxon>Pseudomonadati</taxon>
        <taxon>Pseudomonadota</taxon>
        <taxon>Gammaproteobacteria</taxon>
        <taxon>Alteromonadales</taxon>
        <taxon>Shewanellaceae</taxon>
        <taxon>Shewanella</taxon>
    </lineage>
</organism>
<evidence type="ECO:0000313" key="2">
    <source>
        <dbReference type="EMBL" id="NMH65600.1"/>
    </source>
</evidence>
<dbReference type="PANTHER" id="PTHR43242:SF1">
    <property type="entry name" value="NAD(P)-BINDING ROSSMANN-FOLD SUPERFAMILY PROTEIN"/>
    <property type="match status" value="1"/>
</dbReference>
<dbReference type="InterPro" id="IPR029903">
    <property type="entry name" value="RmlD-like-bd"/>
</dbReference>
<comment type="caution">
    <text evidence="2">The sequence shown here is derived from an EMBL/GenBank/DDBJ whole genome shotgun (WGS) entry which is preliminary data.</text>
</comment>
<dbReference type="CDD" id="cd05254">
    <property type="entry name" value="dTDP_HR_like_SDR_e"/>
    <property type="match status" value="1"/>
</dbReference>
<dbReference type="SUPFAM" id="SSF51735">
    <property type="entry name" value="NAD(P)-binding Rossmann-fold domains"/>
    <property type="match status" value="1"/>
</dbReference>
<protein>
    <submittedName>
        <fullName evidence="2">SDR family oxidoreductase</fullName>
    </submittedName>
</protein>
<sequence>MMNVMVLGGAGMLGSELVKSLKIAGHRVISLGRKNCDHNLDCLDFDALKVVIEVERPNVIVNCIAIVNLSTCEEDKSLAHDTHFHLSRFLADFKDVYNIYISTDSVYSGSAGLWKEIDEPNPVNYYAKSKLEGERPVLNSLGLVLRTNLYGFNNDLDGNSLFEWAYKSLACGEEIEGYDNVLFNPLSVTQLSNLICRVLDIDKPPQGIIVNTGSNQMLSKYEFVNYIAKLFNPYDIEIRKGTLKGGDLVRPMNTSLNITKMKEIFNCDYDIYQGIEELIRRVK</sequence>
<gene>
    <name evidence="2" type="ORF">HC757_10490</name>
</gene>
<dbReference type="Gene3D" id="3.90.25.10">
    <property type="entry name" value="UDP-galactose 4-epimerase, domain 1"/>
    <property type="match status" value="1"/>
</dbReference>
<proteinExistence type="predicted"/>
<keyword evidence="3" id="KW-1185">Reference proteome</keyword>
<dbReference type="AlphaFoldDB" id="A0A972JJX1"/>
<dbReference type="PANTHER" id="PTHR43242">
    <property type="entry name" value="NAD(P)-BINDING ROSSMANN-FOLD SUPERFAMILY PROTEIN"/>
    <property type="match status" value="1"/>
</dbReference>
<dbReference type="Proteomes" id="UP000737113">
    <property type="component" value="Unassembled WGS sequence"/>
</dbReference>
<name>A0A972JJX1_9GAMM</name>
<reference evidence="2" key="1">
    <citation type="submission" date="2020-04" db="EMBL/GenBank/DDBJ databases">
        <title>Description of Shewanella salipaludis sp. nov., isolated from a salt marsh.</title>
        <authorList>
            <person name="Park S."/>
            <person name="Yoon J.-H."/>
        </authorList>
    </citation>
    <scope>NUCLEOTIDE SEQUENCE</scope>
    <source>
        <strain evidence="2">SHSM-M6</strain>
    </source>
</reference>